<dbReference type="EMBL" id="WVUD01000031">
    <property type="protein sequence ID" value="MYL84399.1"/>
    <property type="molecule type" value="Genomic_DNA"/>
</dbReference>
<sequence length="139" mass="14351">MTAAPLRLLLVDDEAGFTEVLAKRLRRRGLTVTVALSGGEALAALAQAAFDAAVIDFKMADMDGITVLQHFKQQAPGLAVLMLTGHGSQEAVREGLEAGAADYLIKPCDIDELLAKITAAVDRTAAGRAAGDAGVCCNG</sequence>
<comment type="caution">
    <text evidence="8">The sequence shown here is derived from an EMBL/GenBank/DDBJ whole genome shotgun (WGS) entry which is preliminary data.</text>
</comment>
<keyword evidence="9" id="KW-1185">Reference proteome</keyword>
<evidence type="ECO:0000256" key="1">
    <source>
        <dbReference type="ARBA" id="ARBA00022553"/>
    </source>
</evidence>
<dbReference type="GO" id="GO:0032993">
    <property type="term" value="C:protein-DNA complex"/>
    <property type="evidence" value="ECO:0007669"/>
    <property type="project" value="TreeGrafter"/>
</dbReference>
<keyword evidence="4" id="KW-0238">DNA-binding</keyword>
<accession>A0A7C9IPQ5</accession>
<reference evidence="8 9" key="1">
    <citation type="submission" date="2020-01" db="EMBL/GenBank/DDBJ databases">
        <title>Genome sequence of Desulfovibrio aerotolerans DSM 16695(T).</title>
        <authorList>
            <person name="Karnachuk O."/>
            <person name="Avakyan M."/>
            <person name="Mardanov A."/>
            <person name="Kadnikov V."/>
            <person name="Ravin N."/>
        </authorList>
    </citation>
    <scope>NUCLEOTIDE SEQUENCE [LARGE SCALE GENOMIC DNA]</scope>
    <source>
        <strain evidence="8 9">DSM 16695</strain>
    </source>
</reference>
<dbReference type="SMART" id="SM00448">
    <property type="entry name" value="REC"/>
    <property type="match status" value="1"/>
</dbReference>
<dbReference type="Proteomes" id="UP000482487">
    <property type="component" value="Unassembled WGS sequence"/>
</dbReference>
<dbReference type="GO" id="GO:0000976">
    <property type="term" value="F:transcription cis-regulatory region binding"/>
    <property type="evidence" value="ECO:0007669"/>
    <property type="project" value="TreeGrafter"/>
</dbReference>
<dbReference type="InterPro" id="IPR011006">
    <property type="entry name" value="CheY-like_superfamily"/>
</dbReference>
<dbReference type="Gene3D" id="3.40.50.2300">
    <property type="match status" value="1"/>
</dbReference>
<feature type="domain" description="Response regulatory" evidence="7">
    <location>
        <begin position="7"/>
        <end position="121"/>
    </location>
</feature>
<dbReference type="RefSeq" id="WP_160962392.1">
    <property type="nucleotide sequence ID" value="NZ_WVUD01000031.1"/>
</dbReference>
<gene>
    <name evidence="8" type="ORF">GTA51_14820</name>
</gene>
<keyword evidence="2" id="KW-0902">Two-component regulatory system</keyword>
<evidence type="ECO:0000256" key="4">
    <source>
        <dbReference type="ARBA" id="ARBA00023125"/>
    </source>
</evidence>
<evidence type="ECO:0000256" key="3">
    <source>
        <dbReference type="ARBA" id="ARBA00023015"/>
    </source>
</evidence>
<dbReference type="SUPFAM" id="SSF52172">
    <property type="entry name" value="CheY-like"/>
    <property type="match status" value="1"/>
</dbReference>
<dbReference type="InterPro" id="IPR001789">
    <property type="entry name" value="Sig_transdc_resp-reg_receiver"/>
</dbReference>
<evidence type="ECO:0000313" key="8">
    <source>
        <dbReference type="EMBL" id="MYL84399.1"/>
    </source>
</evidence>
<dbReference type="Pfam" id="PF00072">
    <property type="entry name" value="Response_reg"/>
    <property type="match status" value="1"/>
</dbReference>
<name>A0A7C9IPQ5_9BACT</name>
<dbReference type="GO" id="GO:0000156">
    <property type="term" value="F:phosphorelay response regulator activity"/>
    <property type="evidence" value="ECO:0007669"/>
    <property type="project" value="TreeGrafter"/>
</dbReference>
<evidence type="ECO:0000313" key="9">
    <source>
        <dbReference type="Proteomes" id="UP000482487"/>
    </source>
</evidence>
<dbReference type="GO" id="GO:0006355">
    <property type="term" value="P:regulation of DNA-templated transcription"/>
    <property type="evidence" value="ECO:0007669"/>
    <property type="project" value="TreeGrafter"/>
</dbReference>
<evidence type="ECO:0000256" key="5">
    <source>
        <dbReference type="ARBA" id="ARBA00023163"/>
    </source>
</evidence>
<dbReference type="PANTHER" id="PTHR48111:SF1">
    <property type="entry name" value="TWO-COMPONENT RESPONSE REGULATOR ORR33"/>
    <property type="match status" value="1"/>
</dbReference>
<keyword evidence="3" id="KW-0805">Transcription regulation</keyword>
<keyword evidence="5" id="KW-0804">Transcription</keyword>
<dbReference type="PANTHER" id="PTHR48111">
    <property type="entry name" value="REGULATOR OF RPOS"/>
    <property type="match status" value="1"/>
</dbReference>
<evidence type="ECO:0000259" key="7">
    <source>
        <dbReference type="PROSITE" id="PS50110"/>
    </source>
</evidence>
<dbReference type="InterPro" id="IPR039420">
    <property type="entry name" value="WalR-like"/>
</dbReference>
<protein>
    <submittedName>
        <fullName evidence="8">Response regulator</fullName>
    </submittedName>
</protein>
<dbReference type="AlphaFoldDB" id="A0A7C9IPQ5"/>
<proteinExistence type="predicted"/>
<dbReference type="OrthoDB" id="9800029at2"/>
<feature type="modified residue" description="4-aspartylphosphate" evidence="6">
    <location>
        <position position="56"/>
    </location>
</feature>
<dbReference type="GO" id="GO:0005829">
    <property type="term" value="C:cytosol"/>
    <property type="evidence" value="ECO:0007669"/>
    <property type="project" value="TreeGrafter"/>
</dbReference>
<dbReference type="PROSITE" id="PS50110">
    <property type="entry name" value="RESPONSE_REGULATORY"/>
    <property type="match status" value="1"/>
</dbReference>
<organism evidence="8 9">
    <name type="scientific">Solidesulfovibrio aerotolerans</name>
    <dbReference type="NCBI Taxonomy" id="295255"/>
    <lineage>
        <taxon>Bacteria</taxon>
        <taxon>Pseudomonadati</taxon>
        <taxon>Thermodesulfobacteriota</taxon>
        <taxon>Desulfovibrionia</taxon>
        <taxon>Desulfovibrionales</taxon>
        <taxon>Desulfovibrionaceae</taxon>
        <taxon>Solidesulfovibrio</taxon>
    </lineage>
</organism>
<evidence type="ECO:0000256" key="2">
    <source>
        <dbReference type="ARBA" id="ARBA00023012"/>
    </source>
</evidence>
<keyword evidence="1 6" id="KW-0597">Phosphoprotein</keyword>
<evidence type="ECO:0000256" key="6">
    <source>
        <dbReference type="PROSITE-ProRule" id="PRU00169"/>
    </source>
</evidence>